<dbReference type="EMBL" id="CP001630">
    <property type="protein sequence ID" value="ACU34861.1"/>
    <property type="molecule type" value="Genomic_DNA"/>
</dbReference>
<reference evidence="2 3" key="1">
    <citation type="journal article" date="2009" name="Stand. Genomic Sci.">
        <title>Complete genome sequence of Actinosynnema mirum type strain (101).</title>
        <authorList>
            <person name="Land M."/>
            <person name="Lapidus A."/>
            <person name="Mayilraj S."/>
            <person name="Chen F."/>
            <person name="Copeland A."/>
            <person name="Del Rio T.G."/>
            <person name="Nolan M."/>
            <person name="Lucas S."/>
            <person name="Tice H."/>
            <person name="Cheng J.F."/>
            <person name="Chertkov O."/>
            <person name="Bruce D."/>
            <person name="Goodwin L."/>
            <person name="Pitluck S."/>
            <person name="Rohde M."/>
            <person name="Goker M."/>
            <person name="Pati A."/>
            <person name="Ivanova N."/>
            <person name="Mavromatis K."/>
            <person name="Chen A."/>
            <person name="Palaniappan K."/>
            <person name="Hauser L."/>
            <person name="Chang Y.J."/>
            <person name="Jeffries C.C."/>
            <person name="Brettin T."/>
            <person name="Detter J.C."/>
            <person name="Han C."/>
            <person name="Chain P."/>
            <person name="Tindall B.J."/>
            <person name="Bristow J."/>
            <person name="Eisen J.A."/>
            <person name="Markowitz V."/>
            <person name="Hugenholtz P."/>
            <person name="Kyrpides N.C."/>
            <person name="Klenk H.P."/>
        </authorList>
    </citation>
    <scope>NUCLEOTIDE SEQUENCE [LARGE SCALE GENOMIC DNA]</scope>
    <source>
        <strain evidence="3">ATCC 29888 / DSM 43827 / JCM 3225 / NBRC 14064 / NCIMB 13271 / NRRL B-12336 / IMRU 3971 / 101</strain>
    </source>
</reference>
<feature type="region of interest" description="Disordered" evidence="1">
    <location>
        <begin position="63"/>
        <end position="93"/>
    </location>
</feature>
<evidence type="ECO:0000313" key="2">
    <source>
        <dbReference type="EMBL" id="ACU34861.1"/>
    </source>
</evidence>
<evidence type="ECO:0000256" key="1">
    <source>
        <dbReference type="SAM" id="MobiDB-lite"/>
    </source>
</evidence>
<accession>C6WMC7</accession>
<organism evidence="2 3">
    <name type="scientific">Actinosynnema mirum (strain ATCC 29888 / DSM 43827 / JCM 3225 / NBRC 14064 / NCIMB 13271 / NRRL B-12336 / IMRU 3971 / 101)</name>
    <dbReference type="NCBI Taxonomy" id="446462"/>
    <lineage>
        <taxon>Bacteria</taxon>
        <taxon>Bacillati</taxon>
        <taxon>Actinomycetota</taxon>
        <taxon>Actinomycetes</taxon>
        <taxon>Pseudonocardiales</taxon>
        <taxon>Pseudonocardiaceae</taxon>
        <taxon>Actinosynnema</taxon>
    </lineage>
</organism>
<name>C6WMC7_ACTMD</name>
<feature type="compositionally biased region" description="Polar residues" evidence="1">
    <location>
        <begin position="74"/>
        <end position="85"/>
    </location>
</feature>
<dbReference type="AlphaFoldDB" id="C6WMC7"/>
<proteinExistence type="predicted"/>
<dbReference type="Proteomes" id="UP000002213">
    <property type="component" value="Chromosome"/>
</dbReference>
<gene>
    <name evidence="2" type="ordered locus">Amir_0901</name>
</gene>
<protein>
    <submittedName>
        <fullName evidence="2">Uncharacterized protein</fullName>
    </submittedName>
</protein>
<evidence type="ECO:0000313" key="3">
    <source>
        <dbReference type="Proteomes" id="UP000002213"/>
    </source>
</evidence>
<dbReference type="HOGENOM" id="CLU_2393259_0_0_11"/>
<dbReference type="STRING" id="446462.Amir_0901"/>
<keyword evidence="3" id="KW-1185">Reference proteome</keyword>
<sequence length="93" mass="10229">MKDPTVSPVTHDDDDHPLAWLLSPPRGNGVIIFWPDHSLHFSEDQETALRFLALMEGVRADELHLTERGGPPTSGDNASTTSDSAPTERRQPS</sequence>
<dbReference type="KEGG" id="ami:Amir_0901"/>